<dbReference type="GO" id="GO:0030170">
    <property type="term" value="F:pyridoxal phosphate binding"/>
    <property type="evidence" value="ECO:0007669"/>
    <property type="project" value="InterPro"/>
</dbReference>
<evidence type="ECO:0000313" key="11">
    <source>
        <dbReference type="EMBL" id="KAJ5315357.1"/>
    </source>
</evidence>
<dbReference type="GO" id="GO:0009074">
    <property type="term" value="P:aromatic amino acid family catabolic process"/>
    <property type="evidence" value="ECO:0007669"/>
    <property type="project" value="TreeGrafter"/>
</dbReference>
<dbReference type="Proteomes" id="UP001147746">
    <property type="component" value="Unassembled WGS sequence"/>
</dbReference>
<dbReference type="GO" id="GO:0047536">
    <property type="term" value="F:2-aminoadipate transaminase activity"/>
    <property type="evidence" value="ECO:0007669"/>
    <property type="project" value="TreeGrafter"/>
</dbReference>
<dbReference type="FunFam" id="3.40.640.10:FF:000074">
    <property type="entry name" value="Aromatic amino acid aminotransferase"/>
    <property type="match status" value="1"/>
</dbReference>
<dbReference type="InterPro" id="IPR004839">
    <property type="entry name" value="Aminotransferase_I/II_large"/>
</dbReference>
<comment type="caution">
    <text evidence="11">The sequence shown here is derived from an EMBL/GenBank/DDBJ whole genome shotgun (WGS) entry which is preliminary data.</text>
</comment>
<keyword evidence="6" id="KW-0808">Transferase</keyword>
<keyword evidence="12" id="KW-1185">Reference proteome</keyword>
<evidence type="ECO:0000256" key="8">
    <source>
        <dbReference type="ARBA" id="ARBA00051993"/>
    </source>
</evidence>
<dbReference type="GO" id="GO:0005737">
    <property type="term" value="C:cytoplasm"/>
    <property type="evidence" value="ECO:0007669"/>
    <property type="project" value="UniProtKB-SubCell"/>
</dbReference>
<evidence type="ECO:0000256" key="1">
    <source>
        <dbReference type="ARBA" id="ARBA00001933"/>
    </source>
</evidence>
<reference evidence="11" key="1">
    <citation type="submission" date="2022-12" db="EMBL/GenBank/DDBJ databases">
        <authorList>
            <person name="Petersen C."/>
        </authorList>
    </citation>
    <scope>NUCLEOTIDE SEQUENCE</scope>
    <source>
        <strain evidence="11">IBT 21472</strain>
    </source>
</reference>
<name>A0A9W9PVR7_9EURO</name>
<comment type="similarity">
    <text evidence="3">Belongs to the class-I pyridoxal-phosphate-dependent aminotransferase family.</text>
</comment>
<dbReference type="CDD" id="cd00609">
    <property type="entry name" value="AAT_like"/>
    <property type="match status" value="1"/>
</dbReference>
<proteinExistence type="inferred from homology"/>
<dbReference type="EC" id="2.6.1.57" evidence="9"/>
<evidence type="ECO:0000256" key="3">
    <source>
        <dbReference type="ARBA" id="ARBA00007441"/>
    </source>
</evidence>
<keyword evidence="7" id="KW-0663">Pyridoxal phosphate</keyword>
<organism evidence="11 12">
    <name type="scientific">Penicillium atrosanguineum</name>
    <dbReference type="NCBI Taxonomy" id="1132637"/>
    <lineage>
        <taxon>Eukaryota</taxon>
        <taxon>Fungi</taxon>
        <taxon>Dikarya</taxon>
        <taxon>Ascomycota</taxon>
        <taxon>Pezizomycotina</taxon>
        <taxon>Eurotiomycetes</taxon>
        <taxon>Eurotiomycetidae</taxon>
        <taxon>Eurotiales</taxon>
        <taxon>Aspergillaceae</taxon>
        <taxon>Penicillium</taxon>
    </lineage>
</organism>
<dbReference type="EMBL" id="JAPZBO010000005">
    <property type="protein sequence ID" value="KAJ5315357.1"/>
    <property type="molecule type" value="Genomic_DNA"/>
</dbReference>
<accession>A0A9W9PVR7</accession>
<evidence type="ECO:0000256" key="6">
    <source>
        <dbReference type="ARBA" id="ARBA00022679"/>
    </source>
</evidence>
<dbReference type="Pfam" id="PF00155">
    <property type="entry name" value="Aminotran_1_2"/>
    <property type="match status" value="1"/>
</dbReference>
<evidence type="ECO:0000259" key="10">
    <source>
        <dbReference type="Pfam" id="PF00155"/>
    </source>
</evidence>
<dbReference type="GO" id="GO:0019878">
    <property type="term" value="P:lysine biosynthetic process via aminoadipic acid"/>
    <property type="evidence" value="ECO:0007669"/>
    <property type="project" value="TreeGrafter"/>
</dbReference>
<comment type="subcellular location">
    <subcellularLocation>
        <location evidence="2">Cytoplasm</location>
    </subcellularLocation>
</comment>
<dbReference type="PANTHER" id="PTHR42790">
    <property type="entry name" value="AMINOTRANSFERASE"/>
    <property type="match status" value="1"/>
</dbReference>
<comment type="catalytic activity">
    <reaction evidence="8">
        <text>an aromatic L-alpha-amino acid + 2-oxoglutarate = an aromatic oxo-acid + L-glutamate</text>
        <dbReference type="Rhea" id="RHEA:17533"/>
        <dbReference type="ChEBI" id="CHEBI:16810"/>
        <dbReference type="ChEBI" id="CHEBI:29985"/>
        <dbReference type="ChEBI" id="CHEBI:73309"/>
        <dbReference type="ChEBI" id="CHEBI:84824"/>
        <dbReference type="EC" id="2.6.1.57"/>
    </reaction>
</comment>
<evidence type="ECO:0000256" key="9">
    <source>
        <dbReference type="ARBA" id="ARBA00067014"/>
    </source>
</evidence>
<keyword evidence="4" id="KW-0963">Cytoplasm</keyword>
<dbReference type="InterPro" id="IPR050859">
    <property type="entry name" value="Class-I_PLP-dep_aminotransf"/>
</dbReference>
<dbReference type="Gene3D" id="3.40.640.10">
    <property type="entry name" value="Type I PLP-dependent aspartate aminotransferase-like (Major domain)"/>
    <property type="match status" value="1"/>
</dbReference>
<evidence type="ECO:0000313" key="12">
    <source>
        <dbReference type="Proteomes" id="UP001147746"/>
    </source>
</evidence>
<reference evidence="11" key="2">
    <citation type="journal article" date="2023" name="IMA Fungus">
        <title>Comparative genomic study of the Penicillium genus elucidates a diverse pangenome and 15 lateral gene transfer events.</title>
        <authorList>
            <person name="Petersen C."/>
            <person name="Sorensen T."/>
            <person name="Nielsen M.R."/>
            <person name="Sondergaard T.E."/>
            <person name="Sorensen J.L."/>
            <person name="Fitzpatrick D.A."/>
            <person name="Frisvad J.C."/>
            <person name="Nielsen K.L."/>
        </authorList>
    </citation>
    <scope>NUCLEOTIDE SEQUENCE</scope>
    <source>
        <strain evidence="11">IBT 21472</strain>
    </source>
</reference>
<keyword evidence="5" id="KW-0032">Aminotransferase</keyword>
<dbReference type="SUPFAM" id="SSF53383">
    <property type="entry name" value="PLP-dependent transferases"/>
    <property type="match status" value="1"/>
</dbReference>
<evidence type="ECO:0000256" key="7">
    <source>
        <dbReference type="ARBA" id="ARBA00022898"/>
    </source>
</evidence>
<dbReference type="PANTHER" id="PTHR42790:SF21">
    <property type="entry name" value="AROMATIC_AMINOADIPATE AMINOTRANSFERASE 1"/>
    <property type="match status" value="1"/>
</dbReference>
<evidence type="ECO:0000256" key="2">
    <source>
        <dbReference type="ARBA" id="ARBA00004496"/>
    </source>
</evidence>
<dbReference type="InterPro" id="IPR015421">
    <property type="entry name" value="PyrdxlP-dep_Trfase_major"/>
</dbReference>
<sequence length="511" mass="57055">MLPRNVAERLDQGGIPKWRKDSTILFGQIEAKGDCGLFKSDKSSIKANAKRWDHFFSEEAQRRKPSSIKAAARAASEPGMISLGAGAPSAAYFPFEAVHVNIANPPGFSGAPEGSESILHMAKYDFEPNSSEYSLDVALNYGQGSGAAQMLRFVTEHTELMHSPPYADWGCCMTVGSTSAWDSTLRMFCEKGDYIIVEKYTFASALETAWSLGINALPVGMDAQGLIPDALDKELSSWEESKRKARKPFLLYMVPTGQNPTGATQSLERRKAIYAVAQKHGLYIVEDEPYYYLQLPAFRAKEPSGETQGCGLVPSYLSLDVDGRVLRMDSLSKVLAPGSRTGWVTASQQVIEKFVRQNETSSQHPSGFSQVIIFKLLNHHWGHLGFFKWLENIRAEYMWRRDAFVQACVNFLPEGIAHFVPSEAGMFQWIEIDWKSHPLYKTGAGHQKIQQTIFDSAVQKKVFLVPGTCFWSASELPEDRMFFRATYASASQEDLVEAARRFGDALKDEFQ</sequence>
<dbReference type="GO" id="GO:0008793">
    <property type="term" value="F:aromatic-amino-acid transaminase activity"/>
    <property type="evidence" value="ECO:0007669"/>
    <property type="project" value="TreeGrafter"/>
</dbReference>
<comment type="cofactor">
    <cofactor evidence="1">
        <name>pyridoxal 5'-phosphate</name>
        <dbReference type="ChEBI" id="CHEBI:597326"/>
    </cofactor>
</comment>
<dbReference type="GO" id="GO:0006571">
    <property type="term" value="P:tyrosine biosynthetic process"/>
    <property type="evidence" value="ECO:0007669"/>
    <property type="project" value="TreeGrafter"/>
</dbReference>
<evidence type="ECO:0000256" key="5">
    <source>
        <dbReference type="ARBA" id="ARBA00022576"/>
    </source>
</evidence>
<feature type="domain" description="Aminotransferase class I/classII large" evidence="10">
    <location>
        <begin position="171"/>
        <end position="502"/>
    </location>
</feature>
<dbReference type="AlphaFoldDB" id="A0A9W9PVR7"/>
<dbReference type="InterPro" id="IPR015424">
    <property type="entry name" value="PyrdxlP-dep_Trfase"/>
</dbReference>
<evidence type="ECO:0000256" key="4">
    <source>
        <dbReference type="ARBA" id="ARBA00022490"/>
    </source>
</evidence>
<protein>
    <recommendedName>
        <fullName evidence="9">aromatic-amino-acid transaminase</fullName>
        <ecNumber evidence="9">2.6.1.57</ecNumber>
    </recommendedName>
</protein>
<gene>
    <name evidence="11" type="ORF">N7476_005664</name>
</gene>